<proteinExistence type="predicted"/>
<reference evidence="1" key="1">
    <citation type="journal article" date="2018" name="Genome Biol.">
        <title>SKESA: strategic k-mer extension for scrupulous assemblies.</title>
        <authorList>
            <person name="Souvorov A."/>
            <person name="Agarwala R."/>
            <person name="Lipman D.J."/>
        </authorList>
    </citation>
    <scope>NUCLEOTIDE SEQUENCE</scope>
    <source>
        <strain evidence="1">Salmonella enterica</strain>
    </source>
</reference>
<organism evidence="1">
    <name type="scientific">Salmonella enterica I</name>
    <dbReference type="NCBI Taxonomy" id="59201"/>
    <lineage>
        <taxon>Bacteria</taxon>
        <taxon>Pseudomonadati</taxon>
        <taxon>Pseudomonadota</taxon>
        <taxon>Gammaproteobacteria</taxon>
        <taxon>Enterobacterales</taxon>
        <taxon>Enterobacteriaceae</taxon>
        <taxon>Salmonella</taxon>
    </lineage>
</organism>
<dbReference type="EMBL" id="DAAGAO010000001">
    <property type="protein sequence ID" value="HAB2269558.1"/>
    <property type="molecule type" value="Genomic_DNA"/>
</dbReference>
<reference evidence="1" key="2">
    <citation type="submission" date="2019-10" db="EMBL/GenBank/DDBJ databases">
        <authorList>
            <consortium name="NCBI Pathogen Detection Project"/>
        </authorList>
    </citation>
    <scope>NUCLEOTIDE SEQUENCE</scope>
    <source>
        <strain evidence="1">Salmonella enterica</strain>
    </source>
</reference>
<comment type="caution">
    <text evidence="1">The sequence shown here is derived from an EMBL/GenBank/DDBJ whole genome shotgun (WGS) entry which is preliminary data.</text>
</comment>
<protein>
    <recommendedName>
        <fullName evidence="2">Phage tail protein</fullName>
    </recommendedName>
</protein>
<dbReference type="AlphaFoldDB" id="A0A3U4W9D8"/>
<name>A0A3U4W9D8_SALET</name>
<sequence>MAFDIFSGSNVTVEVGTHTAGSKTVATDFKEIPELGSFPTIGAENVVIDVVEYNDKYNRKLIGSKSVPDITLTVHYLPDNEVHIDLLNAEENQLRKQFRITYYEDGTHTNGYQIVVVGFVSSSVTSGDKDAPVDRDFIISVDGGPLEAKVIPVV</sequence>
<dbReference type="Gene3D" id="4.10.410.40">
    <property type="match status" value="1"/>
</dbReference>
<dbReference type="RefSeq" id="WP_051129212.1">
    <property type="nucleotide sequence ID" value="NZ_CP033384.2"/>
</dbReference>
<gene>
    <name evidence="1" type="ORF">GB338_00775</name>
</gene>
<accession>A0A3U4W9D8</accession>
<evidence type="ECO:0008006" key="2">
    <source>
        <dbReference type="Google" id="ProtNLM"/>
    </source>
</evidence>
<evidence type="ECO:0000313" key="1">
    <source>
        <dbReference type="EMBL" id="HAB2269558.1"/>
    </source>
</evidence>